<reference evidence="1" key="1">
    <citation type="submission" date="2021-01" db="EMBL/GenBank/DDBJ databases">
        <authorList>
            <consortium name="Genoscope - CEA"/>
            <person name="William W."/>
        </authorList>
    </citation>
    <scope>NUCLEOTIDE SEQUENCE</scope>
</reference>
<protein>
    <submittedName>
        <fullName evidence="1">(rape) hypothetical protein</fullName>
    </submittedName>
</protein>
<dbReference type="EMBL" id="HG994362">
    <property type="protein sequence ID" value="CAF2233896.1"/>
    <property type="molecule type" value="Genomic_DNA"/>
</dbReference>
<dbReference type="Proteomes" id="UP001295469">
    <property type="component" value="Chromosome A08"/>
</dbReference>
<dbReference type="AlphaFoldDB" id="A0A816ZU78"/>
<gene>
    <name evidence="1" type="ORF">DARMORV10_A08P13340.1</name>
</gene>
<proteinExistence type="predicted"/>
<evidence type="ECO:0000313" key="1">
    <source>
        <dbReference type="EMBL" id="CAF2233896.1"/>
    </source>
</evidence>
<accession>A0A816ZU78</accession>
<organism evidence="1">
    <name type="scientific">Brassica napus</name>
    <name type="common">Rape</name>
    <dbReference type="NCBI Taxonomy" id="3708"/>
    <lineage>
        <taxon>Eukaryota</taxon>
        <taxon>Viridiplantae</taxon>
        <taxon>Streptophyta</taxon>
        <taxon>Embryophyta</taxon>
        <taxon>Tracheophyta</taxon>
        <taxon>Spermatophyta</taxon>
        <taxon>Magnoliopsida</taxon>
        <taxon>eudicotyledons</taxon>
        <taxon>Gunneridae</taxon>
        <taxon>Pentapetalae</taxon>
        <taxon>rosids</taxon>
        <taxon>malvids</taxon>
        <taxon>Brassicales</taxon>
        <taxon>Brassicaceae</taxon>
        <taxon>Brassiceae</taxon>
        <taxon>Brassica</taxon>
    </lineage>
</organism>
<name>A0A816ZU78_BRANA</name>
<sequence>MQTDVLFYILLLHKKRQHTDALSFKPTRQKRDFHSVKNLYLNLKLNPLG</sequence>